<keyword evidence="3" id="KW-0862">Zinc</keyword>
<feature type="compositionally biased region" description="Polar residues" evidence="9">
    <location>
        <begin position="362"/>
        <end position="382"/>
    </location>
</feature>
<comment type="subcellular location">
    <subcellularLocation>
        <location evidence="1">Nucleus</location>
    </subcellularLocation>
</comment>
<dbReference type="InterPro" id="IPR036291">
    <property type="entry name" value="NAD(P)-bd_dom_sf"/>
</dbReference>
<keyword evidence="12" id="KW-1185">Reference proteome</keyword>
<dbReference type="InterPro" id="IPR002347">
    <property type="entry name" value="SDR_fam"/>
</dbReference>
<sequence>MATPQQNPDRYLQNSVQDLLSLKGRTVVITGGARGLGLAFALAVAEVGGNVAILDAAEKPHEHFYKIQKDFDVKLEFYRITAAGICPDEPFLERSPESVARCMNINVLGTYYSAQLAAAQMDKQEPTDFNPRGGSIVLIASIAAHVASKGQNTSDYCASKGAVVSLAKALGVELAAKGIRVNSISPGYMTTDMTLDLCKRMSHLGDIMNNEPPMRRMGDRTDLKVPIVYLLSNASAYHTSCKGKKTSAMPASSSGTSRRKHVTTACVSCRESKIKCDGGSPICSNCKNKGKDCRYQAGDDKRKLSLRVAIELLSGRIEQLCNFIHENSLQPPPMPEDEQAALVKVLGHLKLTHTYANKDASAKTQSNATASPNQSPGQNNEAEPSPADPEQNGESVPAAPLMTSGSLATWDKVGDNMPLSASSTSKQTGNNPPVAEDVHLLGQPTPEDHVAITIPPPNWIWNNPEAPGLSFQPTFPLDAGALGDMLNFPTTGSDDMRDVIRLPSGPENPEDGVSDTESTEALVDQLSERIGSLQIGPGGQVRYYGPTSNFNLVEMPVPDNFTVHRTIRNDGQEYLDRLGMGKAVPFELEEHLINLYFTWQDPAFHVVNRAMFEAAKAGWIEHEEDTPYYSEALQNAICSLGAAFETRHHPTFVTFPKSLSDFFADRAKALLEIELDCPCVATVQAMVVLSSHDIGCKRDARGWLFSGMAMRLAFDLALHVDLSRHVAKKSITQAEADLRRDVFWGAYTVDHMWSFYLGRPFRINMEDVTVAKPSGDTRPESAGQWIPYVTPRSFEEHTPLPDYTNELHRQRVLLGEIMAPLGYALYGSLRIPPNSLQEMNVVTVEALLNWQADLPSVLQIDLDDRETQYLPHVILLHPPQGPGSSHARMMCVESAHAIAKLLQIYEIRYALRRMNIQGVGIACSAALLLIFANVTNFKQCTNTDVGLHLSACFRALDEFGNTWESSKRAKDFLVLLQRQWELRGRSARGRRSSPSDSQDYQLSRKRTRSSIDESRARGHELQEMSPPWPVQGFPAAPTGPVDMDIGTDLDWIFTGDTYPLP</sequence>
<dbReference type="Gene3D" id="3.40.50.720">
    <property type="entry name" value="NAD(P)-binding Rossmann-like Domain"/>
    <property type="match status" value="2"/>
</dbReference>
<dbReference type="InterPro" id="IPR001138">
    <property type="entry name" value="Zn2Cys6_DnaBD"/>
</dbReference>
<dbReference type="SUPFAM" id="SSF51735">
    <property type="entry name" value="NAD(P)-binding Rossmann-fold domains"/>
    <property type="match status" value="1"/>
</dbReference>
<evidence type="ECO:0000256" key="3">
    <source>
        <dbReference type="ARBA" id="ARBA00022833"/>
    </source>
</evidence>
<dbReference type="SUPFAM" id="SSF57701">
    <property type="entry name" value="Zn2/Cys6 DNA-binding domain"/>
    <property type="match status" value="1"/>
</dbReference>
<comment type="caution">
    <text evidence="11">The sequence shown here is derived from an EMBL/GenBank/DDBJ whole genome shotgun (WGS) entry which is preliminary data.</text>
</comment>
<dbReference type="EMBL" id="LKCW01000159">
    <property type="protein sequence ID" value="KPM37640.1"/>
    <property type="molecule type" value="Genomic_DNA"/>
</dbReference>
<keyword evidence="6" id="KW-0238">DNA-binding</keyword>
<dbReference type="PROSITE" id="PS50048">
    <property type="entry name" value="ZN2_CY6_FUNGAL_2"/>
    <property type="match status" value="1"/>
</dbReference>
<keyword evidence="5" id="KW-0805">Transcription regulation</keyword>
<feature type="region of interest" description="Disordered" evidence="9">
    <location>
        <begin position="358"/>
        <end position="433"/>
    </location>
</feature>
<evidence type="ECO:0000313" key="11">
    <source>
        <dbReference type="EMBL" id="KPM37640.1"/>
    </source>
</evidence>
<protein>
    <recommendedName>
        <fullName evidence="10">Zn(2)-C6 fungal-type domain-containing protein</fullName>
    </recommendedName>
</protein>
<dbReference type="PROSITE" id="PS00463">
    <property type="entry name" value="ZN2_CY6_FUNGAL_1"/>
    <property type="match status" value="1"/>
</dbReference>
<feature type="compositionally biased region" description="Basic and acidic residues" evidence="9">
    <location>
        <begin position="1009"/>
        <end position="1022"/>
    </location>
</feature>
<dbReference type="InterPro" id="IPR020904">
    <property type="entry name" value="Sc_DH/Rdtase_CS"/>
</dbReference>
<feature type="domain" description="Zn(2)-C6 fungal-type" evidence="10">
    <location>
        <begin position="265"/>
        <end position="295"/>
    </location>
</feature>
<dbReference type="Gene3D" id="4.10.240.10">
    <property type="entry name" value="Zn(2)-C6 fungal-type DNA-binding domain"/>
    <property type="match status" value="1"/>
</dbReference>
<evidence type="ECO:0000256" key="6">
    <source>
        <dbReference type="ARBA" id="ARBA00023125"/>
    </source>
</evidence>
<dbReference type="PANTHER" id="PTHR31313:SF77">
    <property type="entry name" value="ZN(II)2CYS6 TRANSCRIPTION FACTOR (EUROFUNG)"/>
    <property type="match status" value="1"/>
</dbReference>
<dbReference type="PROSITE" id="PS00061">
    <property type="entry name" value="ADH_SHORT"/>
    <property type="match status" value="1"/>
</dbReference>
<dbReference type="SMART" id="SM00906">
    <property type="entry name" value="Fungal_trans"/>
    <property type="match status" value="1"/>
</dbReference>
<gene>
    <name evidence="11" type="ORF">AK830_g8928</name>
</gene>
<dbReference type="CDD" id="cd00067">
    <property type="entry name" value="GAL4"/>
    <property type="match status" value="1"/>
</dbReference>
<dbReference type="GO" id="GO:0005634">
    <property type="term" value="C:nucleus"/>
    <property type="evidence" value="ECO:0007669"/>
    <property type="project" value="UniProtKB-SubCell"/>
</dbReference>
<reference evidence="11 12" key="1">
    <citation type="submission" date="2015-09" db="EMBL/GenBank/DDBJ databases">
        <title>Draft genome of a European isolate of the apple canker pathogen Neonectria ditissima.</title>
        <authorList>
            <person name="Gomez-Cortecero A."/>
            <person name="Harrison R.J."/>
            <person name="Armitage A.D."/>
        </authorList>
    </citation>
    <scope>NUCLEOTIDE SEQUENCE [LARGE SCALE GENOMIC DNA]</scope>
    <source>
        <strain evidence="11 12">R09/05</strain>
    </source>
</reference>
<feature type="compositionally biased region" description="Polar residues" evidence="9">
    <location>
        <begin position="419"/>
        <end position="431"/>
    </location>
</feature>
<dbReference type="GO" id="GO:0008270">
    <property type="term" value="F:zinc ion binding"/>
    <property type="evidence" value="ECO:0007669"/>
    <property type="project" value="InterPro"/>
</dbReference>
<proteinExistence type="predicted"/>
<dbReference type="CDD" id="cd12148">
    <property type="entry name" value="fungal_TF_MHR"/>
    <property type="match status" value="1"/>
</dbReference>
<accession>A0A0P7B6T8</accession>
<dbReference type="InterPro" id="IPR036864">
    <property type="entry name" value="Zn2-C6_fun-type_DNA-bd_sf"/>
</dbReference>
<dbReference type="Pfam" id="PF13561">
    <property type="entry name" value="adh_short_C2"/>
    <property type="match status" value="1"/>
</dbReference>
<dbReference type="PANTHER" id="PTHR31313">
    <property type="entry name" value="TY1 ENHANCER ACTIVATOR"/>
    <property type="match status" value="1"/>
</dbReference>
<evidence type="ECO:0000256" key="2">
    <source>
        <dbReference type="ARBA" id="ARBA00022723"/>
    </source>
</evidence>
<dbReference type="AlphaFoldDB" id="A0A0P7B6T8"/>
<dbReference type="Proteomes" id="UP000050424">
    <property type="component" value="Unassembled WGS sequence"/>
</dbReference>
<evidence type="ECO:0000256" key="4">
    <source>
        <dbReference type="ARBA" id="ARBA00022857"/>
    </source>
</evidence>
<feature type="region of interest" description="Disordered" evidence="9">
    <location>
        <begin position="986"/>
        <end position="1030"/>
    </location>
</feature>
<dbReference type="GO" id="GO:0006351">
    <property type="term" value="P:DNA-templated transcription"/>
    <property type="evidence" value="ECO:0007669"/>
    <property type="project" value="InterPro"/>
</dbReference>
<dbReference type="InterPro" id="IPR051615">
    <property type="entry name" value="Transcr_Regulatory_Elem"/>
</dbReference>
<evidence type="ECO:0000313" key="12">
    <source>
        <dbReference type="Proteomes" id="UP000050424"/>
    </source>
</evidence>
<dbReference type="PRINTS" id="PR00081">
    <property type="entry name" value="GDHRDH"/>
</dbReference>
<dbReference type="GO" id="GO:0000981">
    <property type="term" value="F:DNA-binding transcription factor activity, RNA polymerase II-specific"/>
    <property type="evidence" value="ECO:0007669"/>
    <property type="project" value="InterPro"/>
</dbReference>
<dbReference type="SMART" id="SM00066">
    <property type="entry name" value="GAL4"/>
    <property type="match status" value="1"/>
</dbReference>
<evidence type="ECO:0000256" key="5">
    <source>
        <dbReference type="ARBA" id="ARBA00023015"/>
    </source>
</evidence>
<evidence type="ECO:0000256" key="8">
    <source>
        <dbReference type="ARBA" id="ARBA00023242"/>
    </source>
</evidence>
<dbReference type="STRING" id="78410.A0A0P7B6T8"/>
<organism evidence="11 12">
    <name type="scientific">Neonectria ditissima</name>
    <dbReference type="NCBI Taxonomy" id="78410"/>
    <lineage>
        <taxon>Eukaryota</taxon>
        <taxon>Fungi</taxon>
        <taxon>Dikarya</taxon>
        <taxon>Ascomycota</taxon>
        <taxon>Pezizomycotina</taxon>
        <taxon>Sordariomycetes</taxon>
        <taxon>Hypocreomycetidae</taxon>
        <taxon>Hypocreales</taxon>
        <taxon>Nectriaceae</taxon>
        <taxon>Neonectria</taxon>
    </lineage>
</organism>
<dbReference type="InterPro" id="IPR007219">
    <property type="entry name" value="XnlR_reg_dom"/>
</dbReference>
<evidence type="ECO:0000256" key="7">
    <source>
        <dbReference type="ARBA" id="ARBA00023163"/>
    </source>
</evidence>
<evidence type="ECO:0000259" key="10">
    <source>
        <dbReference type="PROSITE" id="PS50048"/>
    </source>
</evidence>
<keyword evidence="4" id="KW-0521">NADP</keyword>
<keyword evidence="2" id="KW-0479">Metal-binding</keyword>
<dbReference type="OrthoDB" id="2154091at2759"/>
<evidence type="ECO:0000256" key="9">
    <source>
        <dbReference type="SAM" id="MobiDB-lite"/>
    </source>
</evidence>
<dbReference type="Pfam" id="PF00172">
    <property type="entry name" value="Zn_clus"/>
    <property type="match status" value="1"/>
</dbReference>
<keyword evidence="8" id="KW-0539">Nucleus</keyword>
<dbReference type="GO" id="GO:0003677">
    <property type="term" value="F:DNA binding"/>
    <property type="evidence" value="ECO:0007669"/>
    <property type="project" value="UniProtKB-KW"/>
</dbReference>
<name>A0A0P7B6T8_9HYPO</name>
<keyword evidence="7" id="KW-0804">Transcription</keyword>
<evidence type="ECO:0000256" key="1">
    <source>
        <dbReference type="ARBA" id="ARBA00004123"/>
    </source>
</evidence>
<dbReference type="Pfam" id="PF04082">
    <property type="entry name" value="Fungal_trans"/>
    <property type="match status" value="1"/>
</dbReference>